<dbReference type="Gene3D" id="3.30.420.150">
    <property type="entry name" value="Exopolyphosphatase. Domain 2"/>
    <property type="match status" value="1"/>
</dbReference>
<feature type="non-terminal residue" evidence="2">
    <location>
        <position position="1"/>
    </location>
</feature>
<dbReference type="EMBL" id="BARS01009944">
    <property type="protein sequence ID" value="GAF81787.1"/>
    <property type="molecule type" value="Genomic_DNA"/>
</dbReference>
<accession>X0T0S9</accession>
<dbReference type="Pfam" id="PF21447">
    <property type="entry name" value="Ppx-GppA_III"/>
    <property type="match status" value="1"/>
</dbReference>
<evidence type="ECO:0000259" key="1">
    <source>
        <dbReference type="Pfam" id="PF21447"/>
    </source>
</evidence>
<dbReference type="AlphaFoldDB" id="X0T0S9"/>
<dbReference type="SUPFAM" id="SSF109604">
    <property type="entry name" value="HD-domain/PDEase-like"/>
    <property type="match status" value="1"/>
</dbReference>
<sequence>PARSARLLRQYIVNETGSLQGSLPLGGVRSFVAIGGDARFVAHQIGKPSVSPELATVDPAELDKLVRRCGRYTAEELAKRHGLQFAEAETLNPALLVYQILLRKTQAEEMVVSQVSMRDGLLLELARDVTGEEDRVLLESVIHSATAIAQKYRIDLDHARNVAELAVRLFDELQADHGLGSRYRLLLRVAGLLHEVGAFVSNRAHHKHSYYLISNAEIFGLGPEEIAIIAQIARYHRRSVPKRSHPEYMALPRDTRVVVNKLAALLRMADALIRGHVRQAAGFRFERHGDELTVYLPGAADLLLEQRAVASKGDLFEDIYGIKVR</sequence>
<dbReference type="InterPro" id="IPR003607">
    <property type="entry name" value="HD/PDEase_dom"/>
</dbReference>
<comment type="caution">
    <text evidence="2">The sequence shown here is derived from an EMBL/GenBank/DDBJ whole genome shotgun (WGS) entry which is preliminary data.</text>
</comment>
<reference evidence="2" key="1">
    <citation type="journal article" date="2014" name="Front. Microbiol.">
        <title>High frequency of phylogenetically diverse reductive dehalogenase-homologous genes in deep subseafloor sedimentary metagenomes.</title>
        <authorList>
            <person name="Kawai M."/>
            <person name="Futagami T."/>
            <person name="Toyoda A."/>
            <person name="Takaki Y."/>
            <person name="Nishi S."/>
            <person name="Hori S."/>
            <person name="Arai W."/>
            <person name="Tsubouchi T."/>
            <person name="Morono Y."/>
            <person name="Uchiyama I."/>
            <person name="Ito T."/>
            <person name="Fujiyama A."/>
            <person name="Inagaki F."/>
            <person name="Takami H."/>
        </authorList>
    </citation>
    <scope>NUCLEOTIDE SEQUENCE</scope>
    <source>
        <strain evidence="2">Expedition CK06-06</strain>
    </source>
</reference>
<gene>
    <name evidence="2" type="ORF">S01H1_18581</name>
</gene>
<dbReference type="SUPFAM" id="SSF53067">
    <property type="entry name" value="Actin-like ATPase domain"/>
    <property type="match status" value="1"/>
</dbReference>
<dbReference type="InterPro" id="IPR050273">
    <property type="entry name" value="GppA/Ppx_hydrolase"/>
</dbReference>
<dbReference type="Gene3D" id="1.10.3210.10">
    <property type="entry name" value="Hypothetical protein af1432"/>
    <property type="match status" value="1"/>
</dbReference>
<dbReference type="InterPro" id="IPR048950">
    <property type="entry name" value="Ppx_GppA_C"/>
</dbReference>
<feature type="non-terminal residue" evidence="2">
    <location>
        <position position="325"/>
    </location>
</feature>
<dbReference type="InterPro" id="IPR043129">
    <property type="entry name" value="ATPase_NBD"/>
</dbReference>
<dbReference type="CDD" id="cd00077">
    <property type="entry name" value="HDc"/>
    <property type="match status" value="1"/>
</dbReference>
<feature type="domain" description="Ppx/GppA phosphatase C-terminal" evidence="1">
    <location>
        <begin position="144"/>
        <end position="279"/>
    </location>
</feature>
<evidence type="ECO:0000313" key="2">
    <source>
        <dbReference type="EMBL" id="GAF81787.1"/>
    </source>
</evidence>
<proteinExistence type="predicted"/>
<dbReference type="GO" id="GO:0016462">
    <property type="term" value="F:pyrophosphatase activity"/>
    <property type="evidence" value="ECO:0007669"/>
    <property type="project" value="TreeGrafter"/>
</dbReference>
<organism evidence="2">
    <name type="scientific">marine sediment metagenome</name>
    <dbReference type="NCBI Taxonomy" id="412755"/>
    <lineage>
        <taxon>unclassified sequences</taxon>
        <taxon>metagenomes</taxon>
        <taxon>ecological metagenomes</taxon>
    </lineage>
</organism>
<dbReference type="PANTHER" id="PTHR30005:SF0">
    <property type="entry name" value="RETROGRADE REGULATION PROTEIN 2"/>
    <property type="match status" value="1"/>
</dbReference>
<dbReference type="PANTHER" id="PTHR30005">
    <property type="entry name" value="EXOPOLYPHOSPHATASE"/>
    <property type="match status" value="1"/>
</dbReference>
<protein>
    <recommendedName>
        <fullName evidence="1">Ppx/GppA phosphatase C-terminal domain-containing protein</fullName>
    </recommendedName>
</protein>
<name>X0T0S9_9ZZZZ</name>